<proteinExistence type="predicted"/>
<feature type="domain" description="SpoVR-like C-terminal" evidence="2">
    <location>
        <begin position="400"/>
        <end position="451"/>
    </location>
</feature>
<dbReference type="Pfam" id="PF24755">
    <property type="entry name" value="SpoVR_C"/>
    <property type="match status" value="1"/>
</dbReference>
<evidence type="ECO:0000313" key="4">
    <source>
        <dbReference type="Proteomes" id="UP000031970"/>
    </source>
</evidence>
<dbReference type="PANTHER" id="PTHR30029:SF2">
    <property type="entry name" value="STAGE V SPORULATION PROTEIN R"/>
    <property type="match status" value="1"/>
</dbReference>
<accession>A0ABD4A012</accession>
<evidence type="ECO:0000259" key="1">
    <source>
        <dbReference type="Pfam" id="PF04293"/>
    </source>
</evidence>
<reference evidence="3 4" key="1">
    <citation type="submission" date="2014-11" db="EMBL/GenBank/DDBJ databases">
        <title>Draft Genome Sequences of Nine Bacillus subtilis Strains that Form Spores with High Heat-Resistance.</title>
        <authorList>
            <person name="Krawcyk A.O."/>
            <person name="Berendsen E.M."/>
            <person name="de Jong A."/>
            <person name="Holsappel S."/>
            <person name="Eijlander R.T."/>
            <person name="Wells-Bennik M."/>
            <person name="Kuipers O.P."/>
        </authorList>
    </citation>
    <scope>NUCLEOTIDE SEQUENCE [LARGE SCALE GENOMIC DNA]</scope>
    <source>
        <strain evidence="3 4">B4067</strain>
    </source>
</reference>
<dbReference type="AlphaFoldDB" id="A0ABD4A012"/>
<dbReference type="Pfam" id="PF04293">
    <property type="entry name" value="SpoVR"/>
    <property type="match status" value="1"/>
</dbReference>
<dbReference type="InterPro" id="IPR007390">
    <property type="entry name" value="Spore_V_R"/>
</dbReference>
<dbReference type="RefSeq" id="WP_041052789.1">
    <property type="nucleotide sequence ID" value="NZ_JSXS01000008.1"/>
</dbReference>
<dbReference type="Proteomes" id="UP000031970">
    <property type="component" value="Unassembled WGS sequence"/>
</dbReference>
<organism evidence="3 4">
    <name type="scientific">Bacillus subtilis subsp. subtilis</name>
    <dbReference type="NCBI Taxonomy" id="135461"/>
    <lineage>
        <taxon>Bacteria</taxon>
        <taxon>Bacillati</taxon>
        <taxon>Bacillota</taxon>
        <taxon>Bacilli</taxon>
        <taxon>Bacillales</taxon>
        <taxon>Bacillaceae</taxon>
        <taxon>Bacillus</taxon>
    </lineage>
</organism>
<dbReference type="EMBL" id="JSXS01000008">
    <property type="protein sequence ID" value="KIL33749.1"/>
    <property type="molecule type" value="Genomic_DNA"/>
</dbReference>
<evidence type="ECO:0008006" key="5">
    <source>
        <dbReference type="Google" id="ProtNLM"/>
    </source>
</evidence>
<sequence>MNAEEKKGLQRAIEEITEIAKGFGLDFYPMRYEICPAEIIYTFGAYGMPTRFSHWSFGKQFHKMKLCYDLGLSKIYELVINSDPCYAFLLDSNSLIQNKLIVAHVLAHCDFFKNNCRFQNTKRDMVESMAATAERIKHYEQVHGIKEVESFLDAILSIQEHIDPSLVRPKLQWSVDDEEEEIEEAATPYDDLWSLDEKKPKKQVKKSKKPKKPFPPRPEKDILLFIEEHSRELEPWQRDILTMMREEMLYFWPQLETKIMNEGWASYWHQRIIRELDLTSDEAIEFAKLNAGVVQPSKTGINPYYLGLKIFEDIEKRYNNPTEEMKKMGVQPDSGREKMFEVREIESDISFIRNYLTKELVMREDLYLFQKQGRDYKIIDKQWKSVRDQLVSMRVNGGFPYLTVNDGDYMKNNELYIKHWYEGIELDLKYLEKVLPYLFQLWGRSVHIESVLEDKEVMFSYDGKGVHRRYL</sequence>
<gene>
    <name evidence="3" type="ORF">B4067_1126</name>
</gene>
<feature type="domain" description="SpoVR protein-like N-terminal" evidence="1">
    <location>
        <begin position="6"/>
        <end position="397"/>
    </location>
</feature>
<evidence type="ECO:0000259" key="2">
    <source>
        <dbReference type="Pfam" id="PF24755"/>
    </source>
</evidence>
<comment type="caution">
    <text evidence="3">The sequence shown here is derived from an EMBL/GenBank/DDBJ whole genome shotgun (WGS) entry which is preliminary data.</text>
</comment>
<dbReference type="InterPro" id="IPR056174">
    <property type="entry name" value="SpoVR_N"/>
</dbReference>
<name>A0ABD4A012_BACIU</name>
<protein>
    <recommendedName>
        <fullName evidence="5">Stage V sporulation protein R</fullName>
    </recommendedName>
</protein>
<dbReference type="InterPro" id="IPR057008">
    <property type="entry name" value="SpoVR-like_C"/>
</dbReference>
<evidence type="ECO:0000313" key="3">
    <source>
        <dbReference type="EMBL" id="KIL33749.1"/>
    </source>
</evidence>
<dbReference type="PANTHER" id="PTHR30029">
    <property type="entry name" value="STAGE V SPORULATION PROTEIN R"/>
    <property type="match status" value="1"/>
</dbReference>